<keyword evidence="1" id="KW-0507">mRNA processing</keyword>
<keyword evidence="8" id="KW-1185">Reference proteome</keyword>
<evidence type="ECO:0000313" key="7">
    <source>
        <dbReference type="EMBL" id="KZV22425.1"/>
    </source>
</evidence>
<dbReference type="Proteomes" id="UP000250235">
    <property type="component" value="Unassembled WGS sequence"/>
</dbReference>
<protein>
    <recommendedName>
        <fullName evidence="6">RRM domain-containing protein</fullName>
    </recommendedName>
</protein>
<feature type="compositionally biased region" description="Basic and acidic residues" evidence="5">
    <location>
        <begin position="137"/>
        <end position="228"/>
    </location>
</feature>
<evidence type="ECO:0000313" key="8">
    <source>
        <dbReference type="Proteomes" id="UP000250235"/>
    </source>
</evidence>
<evidence type="ECO:0000256" key="5">
    <source>
        <dbReference type="SAM" id="MobiDB-lite"/>
    </source>
</evidence>
<dbReference type="Gene3D" id="3.30.70.330">
    <property type="match status" value="4"/>
</dbReference>
<dbReference type="PANTHER" id="PTHR23139">
    <property type="entry name" value="RNA-BINDING PROTEIN"/>
    <property type="match status" value="1"/>
</dbReference>
<feature type="compositionally biased region" description="Basic and acidic residues" evidence="5">
    <location>
        <begin position="63"/>
        <end position="72"/>
    </location>
</feature>
<feature type="compositionally biased region" description="Basic and acidic residues" evidence="5">
    <location>
        <begin position="1"/>
        <end position="12"/>
    </location>
</feature>
<feature type="region of interest" description="Disordered" evidence="5">
    <location>
        <begin position="741"/>
        <end position="761"/>
    </location>
</feature>
<dbReference type="InterPro" id="IPR000504">
    <property type="entry name" value="RRM_dom"/>
</dbReference>
<dbReference type="InterPro" id="IPR035979">
    <property type="entry name" value="RBD_domain_sf"/>
</dbReference>
<dbReference type="AlphaFoldDB" id="A0A2Z7AKS8"/>
<sequence>MTLPCQHEEKVGNNKVSQDECMEGTSARTRPISYDDIMLKRKTREDAAKQVADVQTHIASSRESTEKVHSPESHGQLNENFITTDTRYASDDYHKLSSRKKGESVASIRDEKLVEGKDILFQDTKIKLKKKSKSNRKVLENEDRPVYGNRKTDKFTTHNPEKESKKRHGRDIGHTDNFTDGRKERSEKETKHKRHDKEDKTRVRTADKKHNSETKGIELMGGHHEKSKVMRNRSQSRERDKHRGKRSPSHSSKEHKHSSKYRRHHGELPSHFPKDRPARDHSDVVNKRISSNGSSSHKRYIVSSSGLGGYSPRKRKTNAAAKTPSPSRHSPEKIFAGWDLPPAGKDIIVTSSTLSSHLSDKNITLNANEFPRVIPVPPVIVKPIGISHLTLSSQMHAVDSIQLTQATRPMRRLYVENLPASATEKDLMECFNNLFLSSGFSYVQGTQPCISCIIHKEKGQALLEFLTPEDASVALSFGFQTVAIFMQTGPPDKSLVATDSVSNVVEDSPHKIFIGGISKVVSSEMLLEIARVFGPLKAYHFEFIGDNDEPCAFLEYVDHSVTSKACAGLNGIRLGGRVVTAVIATPDAALLRVLRFVFCALFPKSLERFIAPRAIDNYAENVGKLPYYGIPELALPLLVNPTSVLKLQNMLDPEGILSMPDTELEELMEDVKLECSRFGAVLSINVVKPTNSSGMMEACEVQKANASTDGCSIEFDSLNYSTEQLYGSNDDMEEDRLEHQEFPSEFENNNRPKDNKGFDASVEPEDISRLTVIGDGFSEEIVTGKPVKNETCEPSSTDGNASVDGPHFQEHSGCNVQSSYEENASGVEIDRSDKSANTIPMTIRKKPLIKDELISDVDDAKTVNLENGCNQDALYHLGDLFEPGSVLVEYRRAEAACTAAHCLHGRLFDGHVIAVSYVDHDLYKRRFQVKEH</sequence>
<evidence type="ECO:0000256" key="1">
    <source>
        <dbReference type="ARBA" id="ARBA00022664"/>
    </source>
</evidence>
<dbReference type="OrthoDB" id="10266058at2759"/>
<reference evidence="7 8" key="1">
    <citation type="journal article" date="2015" name="Proc. Natl. Acad. Sci. U.S.A.">
        <title>The resurrection genome of Boea hygrometrica: A blueprint for survival of dehydration.</title>
        <authorList>
            <person name="Xiao L."/>
            <person name="Yang G."/>
            <person name="Zhang L."/>
            <person name="Yang X."/>
            <person name="Zhao S."/>
            <person name="Ji Z."/>
            <person name="Zhou Q."/>
            <person name="Hu M."/>
            <person name="Wang Y."/>
            <person name="Chen M."/>
            <person name="Xu Y."/>
            <person name="Jin H."/>
            <person name="Xiao X."/>
            <person name="Hu G."/>
            <person name="Bao F."/>
            <person name="Hu Y."/>
            <person name="Wan P."/>
            <person name="Li L."/>
            <person name="Deng X."/>
            <person name="Kuang T."/>
            <person name="Xiang C."/>
            <person name="Zhu J.K."/>
            <person name="Oliver M.J."/>
            <person name="He Y."/>
        </authorList>
    </citation>
    <scope>NUCLEOTIDE SEQUENCE [LARGE SCALE GENOMIC DNA]</scope>
    <source>
        <strain evidence="8">cv. XS01</strain>
    </source>
</reference>
<keyword evidence="3" id="KW-0508">mRNA splicing</keyword>
<organism evidence="7 8">
    <name type="scientific">Dorcoceras hygrometricum</name>
    <dbReference type="NCBI Taxonomy" id="472368"/>
    <lineage>
        <taxon>Eukaryota</taxon>
        <taxon>Viridiplantae</taxon>
        <taxon>Streptophyta</taxon>
        <taxon>Embryophyta</taxon>
        <taxon>Tracheophyta</taxon>
        <taxon>Spermatophyta</taxon>
        <taxon>Magnoliopsida</taxon>
        <taxon>eudicotyledons</taxon>
        <taxon>Gunneridae</taxon>
        <taxon>Pentapetalae</taxon>
        <taxon>asterids</taxon>
        <taxon>lamiids</taxon>
        <taxon>Lamiales</taxon>
        <taxon>Gesneriaceae</taxon>
        <taxon>Didymocarpoideae</taxon>
        <taxon>Trichosporeae</taxon>
        <taxon>Loxocarpinae</taxon>
        <taxon>Dorcoceras</taxon>
    </lineage>
</organism>
<dbReference type="SMART" id="SM00360">
    <property type="entry name" value="RRM"/>
    <property type="match status" value="2"/>
</dbReference>
<dbReference type="InterPro" id="IPR012677">
    <property type="entry name" value="Nucleotide-bd_a/b_plait_sf"/>
</dbReference>
<name>A0A2Z7AKS8_9LAMI</name>
<feature type="region of interest" description="Disordered" evidence="5">
    <location>
        <begin position="56"/>
        <end position="334"/>
    </location>
</feature>
<dbReference type="SUPFAM" id="SSF54928">
    <property type="entry name" value="RNA-binding domain, RBD"/>
    <property type="match status" value="3"/>
</dbReference>
<dbReference type="EMBL" id="KV014369">
    <property type="protein sequence ID" value="KZV22425.1"/>
    <property type="molecule type" value="Genomic_DNA"/>
</dbReference>
<gene>
    <name evidence="7" type="ORF">F511_24752</name>
</gene>
<feature type="compositionally biased region" description="Basic and acidic residues" evidence="5">
    <location>
        <begin position="741"/>
        <end position="757"/>
    </location>
</feature>
<feature type="compositionally biased region" description="Basic and acidic residues" evidence="5">
    <location>
        <begin position="88"/>
        <end position="126"/>
    </location>
</feature>
<dbReference type="GO" id="GO:0006397">
    <property type="term" value="P:mRNA processing"/>
    <property type="evidence" value="ECO:0007669"/>
    <property type="project" value="UniProtKB-KW"/>
</dbReference>
<evidence type="ECO:0000256" key="2">
    <source>
        <dbReference type="ARBA" id="ARBA00022884"/>
    </source>
</evidence>
<feature type="compositionally biased region" description="Basic and acidic residues" evidence="5">
    <location>
        <begin position="266"/>
        <end position="286"/>
    </location>
</feature>
<feature type="region of interest" description="Disordered" evidence="5">
    <location>
        <begin position="1"/>
        <end position="27"/>
    </location>
</feature>
<accession>A0A2Z7AKS8</accession>
<evidence type="ECO:0000259" key="6">
    <source>
        <dbReference type="PROSITE" id="PS50102"/>
    </source>
</evidence>
<feature type="compositionally biased region" description="Polar residues" evidence="5">
    <location>
        <begin position="73"/>
        <end position="87"/>
    </location>
</feature>
<feature type="domain" description="RRM" evidence="6">
    <location>
        <begin position="510"/>
        <end position="586"/>
    </location>
</feature>
<feature type="domain" description="RRM" evidence="6">
    <location>
        <begin position="411"/>
        <end position="502"/>
    </location>
</feature>
<dbReference type="PROSITE" id="PS50102">
    <property type="entry name" value="RRM"/>
    <property type="match status" value="2"/>
</dbReference>
<feature type="compositionally biased region" description="Basic residues" evidence="5">
    <location>
        <begin position="127"/>
        <end position="136"/>
    </location>
</feature>
<proteinExistence type="predicted"/>
<dbReference type="Pfam" id="PF00076">
    <property type="entry name" value="RRM_1"/>
    <property type="match status" value="1"/>
</dbReference>
<evidence type="ECO:0000256" key="3">
    <source>
        <dbReference type="ARBA" id="ARBA00023187"/>
    </source>
</evidence>
<feature type="compositionally biased region" description="Basic residues" evidence="5">
    <location>
        <begin position="242"/>
        <end position="265"/>
    </location>
</feature>
<evidence type="ECO:0000256" key="4">
    <source>
        <dbReference type="PROSITE-ProRule" id="PRU00176"/>
    </source>
</evidence>
<dbReference type="GO" id="GO:0003723">
    <property type="term" value="F:RNA binding"/>
    <property type="evidence" value="ECO:0007669"/>
    <property type="project" value="UniProtKB-UniRule"/>
</dbReference>
<dbReference type="GO" id="GO:0008380">
    <property type="term" value="P:RNA splicing"/>
    <property type="evidence" value="ECO:0007669"/>
    <property type="project" value="UniProtKB-KW"/>
</dbReference>
<keyword evidence="2 4" id="KW-0694">RNA-binding</keyword>